<accession>A0A2U3PDY4</accession>
<feature type="region of interest" description="Disordered" evidence="1">
    <location>
        <begin position="96"/>
        <end position="202"/>
    </location>
</feature>
<keyword evidence="3" id="KW-1185">Reference proteome</keyword>
<feature type="compositionally biased region" description="Low complexity" evidence="1">
    <location>
        <begin position="113"/>
        <end position="126"/>
    </location>
</feature>
<dbReference type="STRING" id="1841861.GCA_900157365_02496"/>
<feature type="compositionally biased region" description="Polar residues" evidence="1">
    <location>
        <begin position="188"/>
        <end position="199"/>
    </location>
</feature>
<gene>
    <name evidence="2" type="ORF">MNAB215_4176</name>
</gene>
<feature type="non-terminal residue" evidence="2">
    <location>
        <position position="1"/>
    </location>
</feature>
<name>A0A2U3PDY4_9MYCO</name>
<evidence type="ECO:0000256" key="1">
    <source>
        <dbReference type="SAM" id="MobiDB-lite"/>
    </source>
</evidence>
<protein>
    <submittedName>
        <fullName evidence="2">Uncharacterized protein</fullName>
    </submittedName>
</protein>
<reference evidence="2 3" key="1">
    <citation type="submission" date="2017-01" db="EMBL/GenBank/DDBJ databases">
        <authorList>
            <consortium name="Urmite Genomes"/>
        </authorList>
    </citation>
    <scope>NUCLEOTIDE SEQUENCE [LARGE SCALE GENOMIC DNA]</scope>
    <source>
        <strain evidence="2 3">AB215</strain>
    </source>
</reference>
<evidence type="ECO:0000313" key="3">
    <source>
        <dbReference type="Proteomes" id="UP000240424"/>
    </source>
</evidence>
<sequence length="229" mass="24223">VLARLARRHWVSESVLPMQLRSRRPWLRAPPANPAAGPRVGLAHTVRADRADPAHRAPADQADPAHRAPVDRADRLGPAHTAPADQVNSVDRADRVGQADQAHAAPVGPDNSADQADQADRAATARGMETRNMATSREPPGGTGKGPGARVSHQGRPTTDPFRRPAGDGTMVRSTTSVTNKHRGGIPDSTNGASTSSAFGSRCKDQLARCLLDQSAERAPRLPDCTHSP</sequence>
<dbReference type="AlphaFoldDB" id="A0A2U3PDY4"/>
<proteinExistence type="predicted"/>
<dbReference type="Proteomes" id="UP000240424">
    <property type="component" value="Unassembled WGS sequence"/>
</dbReference>
<dbReference type="EMBL" id="FUEZ01000004">
    <property type="protein sequence ID" value="SPM41959.1"/>
    <property type="molecule type" value="Genomic_DNA"/>
</dbReference>
<organism evidence="2 3">
    <name type="scientific">Mycobacterium numidiamassiliense</name>
    <dbReference type="NCBI Taxonomy" id="1841861"/>
    <lineage>
        <taxon>Bacteria</taxon>
        <taxon>Bacillati</taxon>
        <taxon>Actinomycetota</taxon>
        <taxon>Actinomycetes</taxon>
        <taxon>Mycobacteriales</taxon>
        <taxon>Mycobacteriaceae</taxon>
        <taxon>Mycobacterium</taxon>
    </lineage>
</organism>
<evidence type="ECO:0000313" key="2">
    <source>
        <dbReference type="EMBL" id="SPM41959.1"/>
    </source>
</evidence>